<comment type="caution">
    <text evidence="1">The sequence shown here is derived from an EMBL/GenBank/DDBJ whole genome shotgun (WGS) entry which is preliminary data.</text>
</comment>
<name>A0A428YAC5_KIBAR</name>
<sequence length="266" mass="28770">MSVHPGDAAALELVTHGQIDVEGRLVDASNATLYGAISHNGVAAHCVYKPINGERALWDFPDGTLAGREVASYLVSEATGLGLVPPTVLRAGPFGRGMVQLWIDTKEGDDLVDVLPPDEVPDGWRTVLRAHDRYGDPAVLTHADHASVKLLAALDVVLNNADRKGGHVLHGTDGNVYGVDHGICLHSDPKLRTVLWGFLGEPLPEEAIAGLARMRQQLDAELGQALRPHLTRREIHALRERTDALLRAPVYPEPNPDGRPIPWPAF</sequence>
<evidence type="ECO:0000313" key="2">
    <source>
        <dbReference type="Proteomes" id="UP000287547"/>
    </source>
</evidence>
<organism evidence="1 2">
    <name type="scientific">Kibdelosporangium aridum</name>
    <dbReference type="NCBI Taxonomy" id="2030"/>
    <lineage>
        <taxon>Bacteria</taxon>
        <taxon>Bacillati</taxon>
        <taxon>Actinomycetota</taxon>
        <taxon>Actinomycetes</taxon>
        <taxon>Pseudonocardiales</taxon>
        <taxon>Pseudonocardiaceae</taxon>
        <taxon>Kibdelosporangium</taxon>
    </lineage>
</organism>
<dbReference type="RefSeq" id="WP_037261198.1">
    <property type="nucleotide sequence ID" value="NZ_QHKI01000096.1"/>
</dbReference>
<evidence type="ECO:0000313" key="1">
    <source>
        <dbReference type="EMBL" id="RSM64470.1"/>
    </source>
</evidence>
<dbReference type="NCBIfam" id="TIGR03843">
    <property type="entry name" value="SCO1664 family protein"/>
    <property type="match status" value="1"/>
</dbReference>
<dbReference type="InterPro" id="IPR022292">
    <property type="entry name" value="CHP03843"/>
</dbReference>
<proteinExistence type="predicted"/>
<protein>
    <submittedName>
        <fullName evidence="1">SCO1664 family protein</fullName>
    </submittedName>
</protein>
<accession>A0A428YAC5</accession>
<gene>
    <name evidence="1" type="ORF">DMH04_51270</name>
</gene>
<reference evidence="1 2" key="1">
    <citation type="submission" date="2018-05" db="EMBL/GenBank/DDBJ databases">
        <title>Evolution of GPA BGCs.</title>
        <authorList>
            <person name="Waglechner N."/>
            <person name="Wright G.D."/>
        </authorList>
    </citation>
    <scope>NUCLEOTIDE SEQUENCE [LARGE SCALE GENOMIC DNA]</scope>
    <source>
        <strain evidence="1 2">A82846</strain>
    </source>
</reference>
<dbReference type="OrthoDB" id="3423180at2"/>
<dbReference type="Proteomes" id="UP000287547">
    <property type="component" value="Unassembled WGS sequence"/>
</dbReference>
<dbReference type="EMBL" id="QHKI01000096">
    <property type="protein sequence ID" value="RSM64470.1"/>
    <property type="molecule type" value="Genomic_DNA"/>
</dbReference>
<dbReference type="AlphaFoldDB" id="A0A428YAC5"/>